<reference evidence="2 3" key="1">
    <citation type="submission" date="2021-03" db="EMBL/GenBank/DDBJ databases">
        <title>Caproiciproducens sp. nov. isolated from feces of cow.</title>
        <authorList>
            <person name="Choi J.-Y."/>
        </authorList>
    </citation>
    <scope>NUCLEOTIDE SEQUENCE [LARGE SCALE GENOMIC DNA]</scope>
    <source>
        <strain evidence="2 3">AGMB10547</strain>
    </source>
</reference>
<evidence type="ECO:0000313" key="3">
    <source>
        <dbReference type="Proteomes" id="UP000719942"/>
    </source>
</evidence>
<feature type="transmembrane region" description="Helical" evidence="1">
    <location>
        <begin position="169"/>
        <end position="190"/>
    </location>
</feature>
<feature type="transmembrane region" description="Helical" evidence="1">
    <location>
        <begin position="74"/>
        <end position="95"/>
    </location>
</feature>
<gene>
    <name evidence="2" type="ORF">J5W02_08595</name>
</gene>
<evidence type="ECO:0008006" key="4">
    <source>
        <dbReference type="Google" id="ProtNLM"/>
    </source>
</evidence>
<keyword evidence="3" id="KW-1185">Reference proteome</keyword>
<feature type="transmembrane region" description="Helical" evidence="1">
    <location>
        <begin position="41"/>
        <end position="62"/>
    </location>
</feature>
<dbReference type="PANTHER" id="PTHR30335">
    <property type="entry name" value="INTEGRAL MEMBRANE PROTEIN OF SOXR-REDUCING COMPLEX"/>
    <property type="match status" value="1"/>
</dbReference>
<keyword evidence="1" id="KW-1133">Transmembrane helix</keyword>
<proteinExistence type="predicted"/>
<accession>A0ABS7DNJ6</accession>
<protein>
    <recommendedName>
        <fullName evidence="4">Electron transport complex protein RnfA</fullName>
    </recommendedName>
</protein>
<feature type="transmembrane region" description="Helical" evidence="1">
    <location>
        <begin position="138"/>
        <end position="157"/>
    </location>
</feature>
<organism evidence="2 3">
    <name type="scientific">Caproiciproducens faecalis</name>
    <dbReference type="NCBI Taxonomy" id="2820301"/>
    <lineage>
        <taxon>Bacteria</taxon>
        <taxon>Bacillati</taxon>
        <taxon>Bacillota</taxon>
        <taxon>Clostridia</taxon>
        <taxon>Eubacteriales</taxon>
        <taxon>Acutalibacteraceae</taxon>
        <taxon>Caproiciproducens</taxon>
    </lineage>
</organism>
<dbReference type="Proteomes" id="UP000719942">
    <property type="component" value="Unassembled WGS sequence"/>
</dbReference>
<dbReference type="PANTHER" id="PTHR30335:SF0">
    <property type="entry name" value="ION-TRANSLOCATING OXIDOREDUCTASE COMPLEX SUBUNIT A"/>
    <property type="match status" value="1"/>
</dbReference>
<keyword evidence="1" id="KW-0812">Transmembrane</keyword>
<evidence type="ECO:0000313" key="2">
    <source>
        <dbReference type="EMBL" id="MBW7572874.1"/>
    </source>
</evidence>
<evidence type="ECO:0000256" key="1">
    <source>
        <dbReference type="SAM" id="Phobius"/>
    </source>
</evidence>
<comment type="caution">
    <text evidence="2">The sequence shown here is derived from an EMBL/GenBank/DDBJ whole genome shotgun (WGS) entry which is preliminary data.</text>
</comment>
<name>A0ABS7DNJ6_9FIRM</name>
<keyword evidence="1" id="KW-0472">Membrane</keyword>
<feature type="transmembrane region" description="Helical" evidence="1">
    <location>
        <begin position="6"/>
        <end position="29"/>
    </location>
</feature>
<dbReference type="InterPro" id="IPR050133">
    <property type="entry name" value="NqrDE/RnfAE_oxidrdctase"/>
</dbReference>
<dbReference type="RefSeq" id="WP_219965247.1">
    <property type="nucleotide sequence ID" value="NZ_JAGFNZ010000002.1"/>
</dbReference>
<dbReference type="EMBL" id="JAGFNZ010000002">
    <property type="protein sequence ID" value="MBW7572874.1"/>
    <property type="molecule type" value="Genomic_DNA"/>
</dbReference>
<sequence length="196" mass="20993">MNTFVQILLTALMAVTSENILFAGGIGFSRVLRAAHRPKMLGMYSLFISVFTLISMVAAYFLSPLLAQSDTLTVLRPSLLAFCSAAAYLAAALLLKTFSPQFFRKYGQILSPSAINTVVLSMPYVLKSFKLTLPNAVGFALGTGAAFFLAAMIFSRAPESCENPDMPKAFSGLPATLIYIGILSMAFAGFTGGKLF</sequence>